<dbReference type="GO" id="GO:0009231">
    <property type="term" value="P:riboflavin biosynthetic process"/>
    <property type="evidence" value="ECO:0007669"/>
    <property type="project" value="InterPro"/>
</dbReference>
<dbReference type="InterPro" id="IPR023468">
    <property type="entry name" value="Riboflavin_kinase"/>
</dbReference>
<proteinExistence type="inferred from homology"/>
<dbReference type="NCBIfam" id="TIGR00083">
    <property type="entry name" value="ribF"/>
    <property type="match status" value="1"/>
</dbReference>
<dbReference type="InterPro" id="IPR023465">
    <property type="entry name" value="Riboflavin_kinase_dom_sf"/>
</dbReference>
<comment type="catalytic activity">
    <reaction evidence="14 15">
        <text>FMN + ATP + H(+) = FAD + diphosphate</text>
        <dbReference type="Rhea" id="RHEA:17237"/>
        <dbReference type="ChEBI" id="CHEBI:15378"/>
        <dbReference type="ChEBI" id="CHEBI:30616"/>
        <dbReference type="ChEBI" id="CHEBI:33019"/>
        <dbReference type="ChEBI" id="CHEBI:57692"/>
        <dbReference type="ChEBI" id="CHEBI:58210"/>
        <dbReference type="EC" id="2.7.7.2"/>
    </reaction>
</comment>
<dbReference type="UniPathway" id="UPA00276">
    <property type="reaction ID" value="UER00406"/>
</dbReference>
<dbReference type="EC" id="2.7.1.26" evidence="15"/>
<evidence type="ECO:0000256" key="10">
    <source>
        <dbReference type="ARBA" id="ARBA00022827"/>
    </source>
</evidence>
<keyword evidence="12" id="KW-0511">Multifunctional enzyme</keyword>
<comment type="catalytic activity">
    <reaction evidence="13 15">
        <text>riboflavin + ATP = FMN + ADP + H(+)</text>
        <dbReference type="Rhea" id="RHEA:14357"/>
        <dbReference type="ChEBI" id="CHEBI:15378"/>
        <dbReference type="ChEBI" id="CHEBI:30616"/>
        <dbReference type="ChEBI" id="CHEBI:57986"/>
        <dbReference type="ChEBI" id="CHEBI:58210"/>
        <dbReference type="ChEBI" id="CHEBI:456216"/>
        <dbReference type="EC" id="2.7.1.26"/>
    </reaction>
</comment>
<evidence type="ECO:0000256" key="13">
    <source>
        <dbReference type="ARBA" id="ARBA00047880"/>
    </source>
</evidence>
<evidence type="ECO:0000256" key="3">
    <source>
        <dbReference type="ARBA" id="ARBA00005201"/>
    </source>
</evidence>
<keyword evidence="10 15" id="KW-0274">FAD</keyword>
<dbReference type="SUPFAM" id="SSF52374">
    <property type="entry name" value="Nucleotidylyl transferase"/>
    <property type="match status" value="1"/>
</dbReference>
<dbReference type="Pfam" id="PF01687">
    <property type="entry name" value="Flavokinase"/>
    <property type="match status" value="1"/>
</dbReference>
<dbReference type="PIRSF" id="PIRSF004491">
    <property type="entry name" value="FAD_Synth"/>
    <property type="match status" value="1"/>
</dbReference>
<dbReference type="FunFam" id="3.40.50.620:FF:000021">
    <property type="entry name" value="Riboflavin biosynthesis protein"/>
    <property type="match status" value="1"/>
</dbReference>
<dbReference type="Pfam" id="PF06574">
    <property type="entry name" value="FAD_syn"/>
    <property type="match status" value="1"/>
</dbReference>
<evidence type="ECO:0000256" key="1">
    <source>
        <dbReference type="ARBA" id="ARBA00002121"/>
    </source>
</evidence>
<keyword evidence="4 15" id="KW-0285">Flavoprotein</keyword>
<organism evidence="17 18">
    <name type="scientific">candidate division LCP-89 bacterium B3_LCP</name>
    <dbReference type="NCBI Taxonomy" id="2012998"/>
    <lineage>
        <taxon>Bacteria</taxon>
        <taxon>Pseudomonadati</taxon>
        <taxon>Bacteria division LCP-89</taxon>
    </lineage>
</organism>
<dbReference type="InterPro" id="IPR015865">
    <property type="entry name" value="Riboflavin_kinase_bac/euk"/>
</dbReference>
<protein>
    <recommendedName>
        <fullName evidence="15">Riboflavin biosynthesis protein</fullName>
    </recommendedName>
    <domain>
        <recommendedName>
            <fullName evidence="15">Riboflavin kinase</fullName>
            <ecNumber evidence="15">2.7.1.26</ecNumber>
        </recommendedName>
        <alternativeName>
            <fullName evidence="15">Flavokinase</fullName>
        </alternativeName>
    </domain>
    <domain>
        <recommendedName>
            <fullName evidence="15">FMN adenylyltransferase</fullName>
            <ecNumber evidence="15">2.7.7.2</ecNumber>
        </recommendedName>
        <alternativeName>
            <fullName evidence="15">FAD pyrophosphorylase</fullName>
        </alternativeName>
        <alternativeName>
            <fullName evidence="15">FAD synthase</fullName>
        </alternativeName>
    </domain>
</protein>
<comment type="similarity">
    <text evidence="15">Belongs to the ribF family.</text>
</comment>
<dbReference type="GO" id="GO:0006747">
    <property type="term" value="P:FAD biosynthetic process"/>
    <property type="evidence" value="ECO:0007669"/>
    <property type="project" value="UniProtKB-UniRule"/>
</dbReference>
<evidence type="ECO:0000256" key="12">
    <source>
        <dbReference type="ARBA" id="ARBA00023268"/>
    </source>
</evidence>
<evidence type="ECO:0000313" key="17">
    <source>
        <dbReference type="EMBL" id="TKJ41694.1"/>
    </source>
</evidence>
<dbReference type="PANTHER" id="PTHR22749:SF6">
    <property type="entry name" value="RIBOFLAVIN KINASE"/>
    <property type="match status" value="1"/>
</dbReference>
<dbReference type="InterPro" id="IPR015864">
    <property type="entry name" value="FAD_synthase"/>
</dbReference>
<comment type="pathway">
    <text evidence="2 15">Cofactor biosynthesis; FAD biosynthesis; FAD from FMN: step 1/1.</text>
</comment>
<dbReference type="GO" id="GO:0003919">
    <property type="term" value="F:FMN adenylyltransferase activity"/>
    <property type="evidence" value="ECO:0007669"/>
    <property type="project" value="UniProtKB-UniRule"/>
</dbReference>
<evidence type="ECO:0000256" key="15">
    <source>
        <dbReference type="PIRNR" id="PIRNR004491"/>
    </source>
</evidence>
<keyword evidence="5 15" id="KW-0288">FMN</keyword>
<dbReference type="PANTHER" id="PTHR22749">
    <property type="entry name" value="RIBOFLAVIN KINASE/FMN ADENYLYLTRANSFERASE"/>
    <property type="match status" value="1"/>
</dbReference>
<dbReference type="AlphaFoldDB" id="A0A532V398"/>
<comment type="pathway">
    <text evidence="3 15">Cofactor biosynthesis; FMN biosynthesis; FMN from riboflavin (ATP route): step 1/1.</text>
</comment>
<reference evidence="17 18" key="1">
    <citation type="submission" date="2017-06" db="EMBL/GenBank/DDBJ databases">
        <title>Novel microbial phyla capable of carbon fixation and sulfur reduction in deep-sea sediments.</title>
        <authorList>
            <person name="Huang J."/>
            <person name="Baker B."/>
            <person name="Wang Y."/>
        </authorList>
    </citation>
    <scope>NUCLEOTIDE SEQUENCE [LARGE SCALE GENOMIC DNA]</scope>
    <source>
        <strain evidence="17">B3_LCP</strain>
    </source>
</reference>
<evidence type="ECO:0000256" key="14">
    <source>
        <dbReference type="ARBA" id="ARBA00049494"/>
    </source>
</evidence>
<feature type="domain" description="Riboflavin kinase" evidence="16">
    <location>
        <begin position="187"/>
        <end position="312"/>
    </location>
</feature>
<evidence type="ECO:0000256" key="4">
    <source>
        <dbReference type="ARBA" id="ARBA00022630"/>
    </source>
</evidence>
<evidence type="ECO:0000256" key="7">
    <source>
        <dbReference type="ARBA" id="ARBA00022695"/>
    </source>
</evidence>
<evidence type="ECO:0000256" key="11">
    <source>
        <dbReference type="ARBA" id="ARBA00022840"/>
    </source>
</evidence>
<sequence length="325" mass="36640">MTEPFDIHTDNIFNPDKSGPAVTTVGTFDGVHLGHRKILGELSSGSGQEMIRTVVTFEPHPQNMMRKRPGIVPIITDTEQKVRLLRREGVDRVLILKFTEELAKLSAEDFLKQILLGKLNSKKLVVGFNHAFGEGRKGTCEFLRSVKEKYGFELKVVEPHFVGEETVSSSKIRNALMSGEIEKTNAFLGRPYCLRGIVIPGEGRGRQLNFPTANIEPIPKHRLIPKYGVYAAAVRHNHTVYPGMLNIGVKPTFGGKDLSIEIHLIGFSGELYGEVITLQFLQYLRSERKFDNSDELTQQLTKDKEDSLQAYHHHKSEDLQVEKFC</sequence>
<keyword evidence="11 15" id="KW-0067">ATP-binding</keyword>
<dbReference type="Gene3D" id="3.40.50.620">
    <property type="entry name" value="HUPs"/>
    <property type="match status" value="1"/>
</dbReference>
<gene>
    <name evidence="17" type="primary">ribF</name>
    <name evidence="17" type="ORF">CEE37_03770</name>
</gene>
<accession>A0A532V398</accession>
<dbReference type="GO" id="GO:0009398">
    <property type="term" value="P:FMN biosynthetic process"/>
    <property type="evidence" value="ECO:0007669"/>
    <property type="project" value="UniProtKB-UniRule"/>
</dbReference>
<dbReference type="InterPro" id="IPR002606">
    <property type="entry name" value="Riboflavin_kinase_bac"/>
</dbReference>
<evidence type="ECO:0000313" key="18">
    <source>
        <dbReference type="Proteomes" id="UP000319619"/>
    </source>
</evidence>
<keyword evidence="6 15" id="KW-0808">Transferase</keyword>
<dbReference type="SUPFAM" id="SSF82114">
    <property type="entry name" value="Riboflavin kinase-like"/>
    <property type="match status" value="1"/>
</dbReference>
<dbReference type="EC" id="2.7.7.2" evidence="15"/>
<dbReference type="UniPathway" id="UPA00277">
    <property type="reaction ID" value="UER00407"/>
</dbReference>
<dbReference type="CDD" id="cd02064">
    <property type="entry name" value="FAD_synthetase_N"/>
    <property type="match status" value="1"/>
</dbReference>
<dbReference type="GO" id="GO:0005524">
    <property type="term" value="F:ATP binding"/>
    <property type="evidence" value="ECO:0007669"/>
    <property type="project" value="UniProtKB-UniRule"/>
</dbReference>
<evidence type="ECO:0000256" key="8">
    <source>
        <dbReference type="ARBA" id="ARBA00022741"/>
    </source>
</evidence>
<evidence type="ECO:0000256" key="5">
    <source>
        <dbReference type="ARBA" id="ARBA00022643"/>
    </source>
</evidence>
<name>A0A532V398_UNCL8</name>
<dbReference type="Gene3D" id="2.40.30.30">
    <property type="entry name" value="Riboflavin kinase-like"/>
    <property type="match status" value="1"/>
</dbReference>
<dbReference type="GO" id="GO:0008531">
    <property type="term" value="F:riboflavin kinase activity"/>
    <property type="evidence" value="ECO:0007669"/>
    <property type="project" value="UniProtKB-UniRule"/>
</dbReference>
<evidence type="ECO:0000256" key="6">
    <source>
        <dbReference type="ARBA" id="ARBA00022679"/>
    </source>
</evidence>
<dbReference type="SMART" id="SM00904">
    <property type="entry name" value="Flavokinase"/>
    <property type="match status" value="1"/>
</dbReference>
<evidence type="ECO:0000256" key="9">
    <source>
        <dbReference type="ARBA" id="ARBA00022777"/>
    </source>
</evidence>
<keyword evidence="8 15" id="KW-0547">Nucleotide-binding</keyword>
<keyword evidence="7 15" id="KW-0548">Nucleotidyltransferase</keyword>
<evidence type="ECO:0000259" key="16">
    <source>
        <dbReference type="SMART" id="SM00904"/>
    </source>
</evidence>
<comment type="function">
    <text evidence="1">Catalyzes the phosphorylation of riboflavin to FMN followed by the adenylation of FMN to FAD.</text>
</comment>
<dbReference type="Proteomes" id="UP000319619">
    <property type="component" value="Unassembled WGS sequence"/>
</dbReference>
<keyword evidence="9 15" id="KW-0418">Kinase</keyword>
<dbReference type="EMBL" id="NJBN01000002">
    <property type="protein sequence ID" value="TKJ41694.1"/>
    <property type="molecule type" value="Genomic_DNA"/>
</dbReference>
<comment type="caution">
    <text evidence="17">The sequence shown here is derived from an EMBL/GenBank/DDBJ whole genome shotgun (WGS) entry which is preliminary data.</text>
</comment>
<dbReference type="NCBIfam" id="NF004162">
    <property type="entry name" value="PRK05627.1-5"/>
    <property type="match status" value="1"/>
</dbReference>
<dbReference type="InterPro" id="IPR014729">
    <property type="entry name" value="Rossmann-like_a/b/a_fold"/>
</dbReference>
<evidence type="ECO:0000256" key="2">
    <source>
        <dbReference type="ARBA" id="ARBA00004726"/>
    </source>
</evidence>